<dbReference type="SMART" id="SM00483">
    <property type="entry name" value="POLXc"/>
    <property type="match status" value="1"/>
</dbReference>
<dbReference type="Pfam" id="PF14716">
    <property type="entry name" value="HHH_8"/>
    <property type="match status" value="1"/>
</dbReference>
<dbReference type="PANTHER" id="PTHR11276">
    <property type="entry name" value="DNA POLYMERASE TYPE-X FAMILY MEMBER"/>
    <property type="match status" value="1"/>
</dbReference>
<dbReference type="InterPro" id="IPR018944">
    <property type="entry name" value="DNA_pol_lambd_fingers_domain"/>
</dbReference>
<dbReference type="VEuPathDB" id="VectorBase:LOC119182102"/>
<evidence type="ECO:0000256" key="16">
    <source>
        <dbReference type="ARBA" id="ARBA00054974"/>
    </source>
</evidence>
<dbReference type="Pfam" id="PF10391">
    <property type="entry name" value="DNA_pol_lambd_f"/>
    <property type="match status" value="1"/>
</dbReference>
<keyword evidence="10 19" id="KW-0239">DNA-directed DNA polymerase</keyword>
<evidence type="ECO:0000256" key="19">
    <source>
        <dbReference type="RuleBase" id="RU366014"/>
    </source>
</evidence>
<dbReference type="PROSITE" id="PS50172">
    <property type="entry name" value="BRCT"/>
    <property type="match status" value="1"/>
</dbReference>
<dbReference type="InterPro" id="IPR027421">
    <property type="entry name" value="DNA_pol_lamdba_lyase_dom_sf"/>
</dbReference>
<dbReference type="PROSITE" id="PS00522">
    <property type="entry name" value="DNA_POLYMERASE_X"/>
    <property type="match status" value="1"/>
</dbReference>
<dbReference type="Gene3D" id="1.10.150.20">
    <property type="entry name" value="5' to 3' exonuclease, C-terminal subdomain"/>
    <property type="match status" value="1"/>
</dbReference>
<dbReference type="GO" id="GO:0016829">
    <property type="term" value="F:lyase activity"/>
    <property type="evidence" value="ECO:0007669"/>
    <property type="project" value="UniProtKB-KW"/>
</dbReference>
<dbReference type="EC" id="2.7.7.7" evidence="19"/>
<evidence type="ECO:0000259" key="20">
    <source>
        <dbReference type="PROSITE" id="PS50172"/>
    </source>
</evidence>
<dbReference type="InterPro" id="IPR002054">
    <property type="entry name" value="DNA-dir_DNA_pol_X"/>
</dbReference>
<dbReference type="GO" id="GO:0003677">
    <property type="term" value="F:DNA binding"/>
    <property type="evidence" value="ECO:0007669"/>
    <property type="project" value="UniProtKB-UniRule"/>
</dbReference>
<proteinExistence type="inferred from homology"/>
<feature type="active site" description="Nucleophile; Schiff-base intermediate with DNA; for 5'-dRP lyase activity" evidence="18">
    <location>
        <position position="215"/>
    </location>
</feature>
<accession>A0A6M2CKG5</accession>
<dbReference type="SUPFAM" id="SSF47802">
    <property type="entry name" value="DNA polymerase beta, N-terminal domain-like"/>
    <property type="match status" value="1"/>
</dbReference>
<dbReference type="InterPro" id="IPR010996">
    <property type="entry name" value="HHH_MUS81"/>
</dbReference>
<keyword evidence="4" id="KW-0237">DNA synthesis</keyword>
<dbReference type="InterPro" id="IPR037160">
    <property type="entry name" value="DNA_Pol_thumb_sf"/>
</dbReference>
<comment type="subunit">
    <text evidence="17">Interacts with PCNA. Interacts with PAXX; promoting POLL recruitment to double-strand breaks (DSBs) and stimulation of the end-filling activity of POLL. Interacts with XRCC4; promoting POLL recruitment to double-strand breaks (DSBs) and stimulation of the end-filling activity of POLL. Interacts with NHEJ1/XLF; promoting POLL recruitment to double-strand breaks (DSBs) and stimulation of the end-filling activity of POLL.</text>
</comment>
<dbReference type="InterPro" id="IPR036420">
    <property type="entry name" value="BRCT_dom_sf"/>
</dbReference>
<keyword evidence="14 19" id="KW-0539">Nucleus</keyword>
<evidence type="ECO:0000256" key="11">
    <source>
        <dbReference type="ARBA" id="ARBA00023125"/>
    </source>
</evidence>
<keyword evidence="11" id="KW-0238">DNA-binding</keyword>
<evidence type="ECO:0000256" key="13">
    <source>
        <dbReference type="ARBA" id="ARBA00023239"/>
    </source>
</evidence>
<reference evidence="21" key="1">
    <citation type="submission" date="2019-09" db="EMBL/GenBank/DDBJ databases">
        <title>Organ-specific transcriptomic study of the physiology of the cattle tick, Rhipicephalus microplus.</title>
        <authorList>
            <person name="Tirloni L."/>
            <person name="Braz G."/>
            <person name="Gandara A.C.P."/>
            <person name="Sabadin G.A."/>
            <person name="da Silva R.M."/>
            <person name="Guizzo M.G."/>
            <person name="Machado J.A."/>
            <person name="Costa E.P."/>
            <person name="Gomes H.F."/>
            <person name="Moraes J."/>
            <person name="Mota M.B.S."/>
            <person name="Mesquita R.D."/>
            <person name="Alvarenga P.H."/>
            <person name="Alves F."/>
            <person name="Seixas A."/>
            <person name="da Fonseca R.N."/>
            <person name="Fogaca A."/>
            <person name="Logullo C."/>
            <person name="Tanaka A."/>
            <person name="Daffre S."/>
            <person name="Termignoni C."/>
            <person name="Vaz I.S.Jr."/>
            <person name="Oliveira P.L."/>
            <person name="Ribeiro J.M."/>
        </authorList>
    </citation>
    <scope>NUCLEOTIDE SEQUENCE</scope>
    <source>
        <strain evidence="21">Porto Alegre</strain>
    </source>
</reference>
<evidence type="ECO:0000256" key="2">
    <source>
        <dbReference type="ARBA" id="ARBA00004123"/>
    </source>
</evidence>
<evidence type="ECO:0000256" key="14">
    <source>
        <dbReference type="ARBA" id="ARBA00023242"/>
    </source>
</evidence>
<dbReference type="EMBL" id="GHWJ01001267">
    <property type="protein sequence ID" value="NOV34004.1"/>
    <property type="molecule type" value="Transcribed_RNA"/>
</dbReference>
<dbReference type="FunFam" id="1.10.150.20:FF:000010">
    <property type="entry name" value="DNA polymerase lambda"/>
    <property type="match status" value="1"/>
</dbReference>
<evidence type="ECO:0000256" key="6">
    <source>
        <dbReference type="ARBA" id="ARBA00022695"/>
    </source>
</evidence>
<comment type="similarity">
    <text evidence="3 19">Belongs to the DNA polymerase type-X family.</text>
</comment>
<dbReference type="InterPro" id="IPR019843">
    <property type="entry name" value="DNA_pol-X_BS"/>
</dbReference>
<evidence type="ECO:0000256" key="17">
    <source>
        <dbReference type="ARBA" id="ARBA00061803"/>
    </source>
</evidence>
<comment type="function">
    <text evidence="19">DNA polymerase that functions in several pathways of DNA repair. Involved in base excision repair (BER) responsible for repair of lesions that give rise to abasic (AP) sites in DNA. Also contributes to DNA double-strand break repair by non-homologous end joining and homologous recombination. Has both template-dependent and template-independent (terminal transferase) DNA polymerase activities. Has also a 5'-deoxyribose-5-phosphate lyase (dRP lyase) activity.</text>
</comment>
<keyword evidence="7" id="KW-0235">DNA replication</keyword>
<keyword evidence="5 19" id="KW-0808">Transferase</keyword>
<dbReference type="GO" id="GO:0003887">
    <property type="term" value="F:DNA-directed DNA polymerase activity"/>
    <property type="evidence" value="ECO:0007669"/>
    <property type="project" value="UniProtKB-UniRule"/>
</dbReference>
<evidence type="ECO:0000256" key="7">
    <source>
        <dbReference type="ARBA" id="ARBA00022705"/>
    </source>
</evidence>
<dbReference type="SUPFAM" id="SSF81301">
    <property type="entry name" value="Nucleotidyltransferase"/>
    <property type="match status" value="1"/>
</dbReference>
<dbReference type="GO" id="GO:0006303">
    <property type="term" value="P:double-strand break repair via nonhomologous end joining"/>
    <property type="evidence" value="ECO:0007669"/>
    <property type="project" value="TreeGrafter"/>
</dbReference>
<dbReference type="FunFam" id="1.10.150.110:FF:000004">
    <property type="entry name" value="DNA polymerase lambda"/>
    <property type="match status" value="1"/>
</dbReference>
<dbReference type="PANTHER" id="PTHR11276:SF28">
    <property type="entry name" value="DNA POLYMERASE LAMBDA"/>
    <property type="match status" value="1"/>
</dbReference>
<comment type="cofactor">
    <cofactor evidence="1">
        <name>Mn(2+)</name>
        <dbReference type="ChEBI" id="CHEBI:29035"/>
    </cofactor>
</comment>
<feature type="domain" description="BRCT" evidence="20">
    <location>
        <begin position="1"/>
        <end position="92"/>
    </location>
</feature>
<protein>
    <recommendedName>
        <fullName evidence="19">DNA polymerase</fullName>
        <ecNumber evidence="19">2.7.7.7</ecNumber>
    </recommendedName>
</protein>
<dbReference type="OrthoDB" id="6478305at2759"/>
<dbReference type="GO" id="GO:0006260">
    <property type="term" value="P:DNA replication"/>
    <property type="evidence" value="ECO:0007669"/>
    <property type="project" value="UniProtKB-KW"/>
</dbReference>
<organism evidence="21">
    <name type="scientific">Rhipicephalus microplus</name>
    <name type="common">Cattle tick</name>
    <name type="synonym">Boophilus microplus</name>
    <dbReference type="NCBI Taxonomy" id="6941"/>
    <lineage>
        <taxon>Eukaryota</taxon>
        <taxon>Metazoa</taxon>
        <taxon>Ecdysozoa</taxon>
        <taxon>Arthropoda</taxon>
        <taxon>Chelicerata</taxon>
        <taxon>Arachnida</taxon>
        <taxon>Acari</taxon>
        <taxon>Parasitiformes</taxon>
        <taxon>Ixodida</taxon>
        <taxon>Ixodoidea</taxon>
        <taxon>Ixodidae</taxon>
        <taxon>Rhipicephalinae</taxon>
        <taxon>Rhipicephalus</taxon>
        <taxon>Boophilus</taxon>
    </lineage>
</organism>
<dbReference type="InterPro" id="IPR001357">
    <property type="entry name" value="BRCT_dom"/>
</dbReference>
<evidence type="ECO:0000256" key="18">
    <source>
        <dbReference type="PIRSR" id="PIRSR622312-50"/>
    </source>
</evidence>
<evidence type="ECO:0000256" key="12">
    <source>
        <dbReference type="ARBA" id="ARBA00023204"/>
    </source>
</evidence>
<dbReference type="Gene3D" id="3.40.50.10190">
    <property type="entry name" value="BRCT domain"/>
    <property type="match status" value="1"/>
</dbReference>
<dbReference type="InterPro" id="IPR002008">
    <property type="entry name" value="DNA_pol_X_beta-like"/>
</dbReference>
<evidence type="ECO:0000256" key="5">
    <source>
        <dbReference type="ARBA" id="ARBA00022679"/>
    </source>
</evidence>
<evidence type="ECO:0000256" key="15">
    <source>
        <dbReference type="ARBA" id="ARBA00049244"/>
    </source>
</evidence>
<evidence type="ECO:0000256" key="3">
    <source>
        <dbReference type="ARBA" id="ARBA00008323"/>
    </source>
</evidence>
<dbReference type="CDD" id="cd00141">
    <property type="entry name" value="NT_POLXc"/>
    <property type="match status" value="1"/>
</dbReference>
<dbReference type="GO" id="GO:0005634">
    <property type="term" value="C:nucleus"/>
    <property type="evidence" value="ECO:0007669"/>
    <property type="project" value="UniProtKB-SubCell"/>
</dbReference>
<keyword evidence="12 19" id="KW-0234">DNA repair</keyword>
<evidence type="ECO:0000313" key="21">
    <source>
        <dbReference type="EMBL" id="NOV34004.1"/>
    </source>
</evidence>
<sequence>MFSGARIFIVPTGIGGPRVRLYKSKVVELGATVVGDEKQATHIVVSESLERDRFSKILDPENLPTAAKIVKCTWLSECLKNSSLMQTTTHELPWKSSPSTCSDSSVSSKRAKLELADCVDQPGASLGEKSSMMQKTVVSDKWVCAVPSTDVLVNKNAHITDQLEAMVETYQSTKDHWRALGYEKAIMQLKRHPTEITTWEEARALPNVGKRLADKIWEIVQQGRLQKLEEFQSQENLVAQNLFTKIWGAGPATAQKWVQQGFRSLEALAAKGNLSSQQKIGLKHFHDFLEKMPSAEAELIADTVKKAALSIQPALEVIPCGSYRRGRAMCGDVDVLITHPDGKSHEGVLCKILQILHESHFLTDDLAVPHEGGSPRKYMGVCKLPGEGNKHRRLDIFVVPQEEFACSLLAFTGSAHFNRSMRLLARRKGMSLNDHGLYADVYRTGEEKIGHGKRLPTPTEKSIFEHLGLEYRPPEERDH</sequence>
<evidence type="ECO:0000256" key="1">
    <source>
        <dbReference type="ARBA" id="ARBA00001936"/>
    </source>
</evidence>
<dbReference type="AlphaFoldDB" id="A0A6M2CKG5"/>
<comment type="function">
    <text evidence="16">DNA polymerase that functions in several pathways of DNA repair. Involved in base excision repair (BER) responsible for repair of lesions that give rise to abasic (AP) sites in DNA. Also contributes to DNA double-strand break repair by non-homologous end joining and homologous recombination. Has both template-dependent and template-independent (terminal transferase) DNA polymerase activities. Also has a 5'-deoxyribose-5-phosphate lyase (dRP lyase) activity.</text>
</comment>
<dbReference type="InterPro" id="IPR029398">
    <property type="entry name" value="PolB_thumb"/>
</dbReference>
<keyword evidence="9 19" id="KW-0227">DNA damage</keyword>
<dbReference type="Pfam" id="PF14791">
    <property type="entry name" value="DNA_pol_B_thumb"/>
    <property type="match status" value="1"/>
</dbReference>
<evidence type="ECO:0000256" key="10">
    <source>
        <dbReference type="ARBA" id="ARBA00022932"/>
    </source>
</evidence>
<dbReference type="InterPro" id="IPR022312">
    <property type="entry name" value="DNA_pol_X"/>
</dbReference>
<keyword evidence="13" id="KW-0456">Lyase</keyword>
<comment type="subcellular location">
    <subcellularLocation>
        <location evidence="2 19">Nucleus</location>
    </subcellularLocation>
</comment>
<dbReference type="Gene3D" id="1.10.150.110">
    <property type="entry name" value="DNA polymerase beta, N-terminal domain-like"/>
    <property type="match status" value="1"/>
</dbReference>
<keyword evidence="8" id="KW-0479">Metal-binding</keyword>
<keyword evidence="6 19" id="KW-0548">Nucleotidyltransferase</keyword>
<evidence type="ECO:0000256" key="4">
    <source>
        <dbReference type="ARBA" id="ARBA00022634"/>
    </source>
</evidence>
<dbReference type="FunFam" id="3.30.460.10:FF:000020">
    <property type="entry name" value="DNA polymerase lambda"/>
    <property type="match status" value="1"/>
</dbReference>
<dbReference type="FunFam" id="3.30.210.10:FF:000001">
    <property type="entry name" value="DNA polymerase lambda"/>
    <property type="match status" value="1"/>
</dbReference>
<evidence type="ECO:0000256" key="8">
    <source>
        <dbReference type="ARBA" id="ARBA00022723"/>
    </source>
</evidence>
<evidence type="ECO:0000256" key="9">
    <source>
        <dbReference type="ARBA" id="ARBA00022763"/>
    </source>
</evidence>
<dbReference type="GO" id="GO:0046872">
    <property type="term" value="F:metal ion binding"/>
    <property type="evidence" value="ECO:0007669"/>
    <property type="project" value="UniProtKB-UniRule"/>
</dbReference>
<name>A0A6M2CKG5_RHIMP</name>
<dbReference type="InterPro" id="IPR028207">
    <property type="entry name" value="DNA_pol_B_palm_palm"/>
</dbReference>
<dbReference type="Pfam" id="PF14792">
    <property type="entry name" value="DNA_pol_B_palm"/>
    <property type="match status" value="1"/>
</dbReference>
<dbReference type="PRINTS" id="PR00870">
    <property type="entry name" value="DNAPOLXBETA"/>
</dbReference>
<dbReference type="PRINTS" id="PR00869">
    <property type="entry name" value="DNAPOLX"/>
</dbReference>
<dbReference type="Gene3D" id="3.30.210.10">
    <property type="entry name" value="DNA polymerase, thumb domain"/>
    <property type="match status" value="1"/>
</dbReference>
<dbReference type="Gene3D" id="3.30.460.10">
    <property type="entry name" value="Beta Polymerase, domain 2"/>
    <property type="match status" value="1"/>
</dbReference>
<dbReference type="SUPFAM" id="SSF81585">
    <property type="entry name" value="PsbU/PolX domain-like"/>
    <property type="match status" value="1"/>
</dbReference>
<comment type="catalytic activity">
    <reaction evidence="15 19">
        <text>DNA(n) + a 2'-deoxyribonucleoside 5'-triphosphate = DNA(n+1) + diphosphate</text>
        <dbReference type="Rhea" id="RHEA:22508"/>
        <dbReference type="Rhea" id="RHEA-COMP:17339"/>
        <dbReference type="Rhea" id="RHEA-COMP:17340"/>
        <dbReference type="ChEBI" id="CHEBI:33019"/>
        <dbReference type="ChEBI" id="CHEBI:61560"/>
        <dbReference type="ChEBI" id="CHEBI:173112"/>
        <dbReference type="EC" id="2.7.7.7"/>
    </reaction>
</comment>
<dbReference type="SUPFAM" id="SSF52113">
    <property type="entry name" value="BRCT domain"/>
    <property type="match status" value="1"/>
</dbReference>
<dbReference type="InterPro" id="IPR043519">
    <property type="entry name" value="NT_sf"/>
</dbReference>